<dbReference type="Gene3D" id="1.20.120.450">
    <property type="entry name" value="dinb family like domain"/>
    <property type="match status" value="1"/>
</dbReference>
<dbReference type="InterPro" id="IPR024775">
    <property type="entry name" value="DinB-like"/>
</dbReference>
<dbReference type="SUPFAM" id="SSF109854">
    <property type="entry name" value="DinB/YfiT-like putative metalloenzymes"/>
    <property type="match status" value="1"/>
</dbReference>
<comment type="caution">
    <text evidence="2">The sequence shown here is derived from an EMBL/GenBank/DDBJ whole genome shotgun (WGS) entry which is preliminary data.</text>
</comment>
<reference evidence="2 3" key="1">
    <citation type="journal article" date="2014" name="Antonie Van Leeuwenhoek">
        <title>Fictibacillus enclensis sp. nov., isolated from marine sediment.</title>
        <authorList>
            <person name="Dastager S.G."/>
            <person name="Mawlankar R."/>
            <person name="Srinivasan K."/>
            <person name="Tang S.K."/>
            <person name="Lee J.C."/>
            <person name="Ramana V.V."/>
            <person name="Shouche Y.S."/>
        </authorList>
    </citation>
    <scope>NUCLEOTIDE SEQUENCE [LARGE SCALE GENOMIC DNA]</scope>
    <source>
        <strain evidence="2 3">NIO-1003</strain>
    </source>
</reference>
<gene>
    <name evidence="2" type="ORF">AS030_19820</name>
</gene>
<organism evidence="2 3">
    <name type="scientific">Fictibacillus enclensis</name>
    <dbReference type="NCBI Taxonomy" id="1017270"/>
    <lineage>
        <taxon>Bacteria</taxon>
        <taxon>Bacillati</taxon>
        <taxon>Bacillota</taxon>
        <taxon>Bacilli</taxon>
        <taxon>Bacillales</taxon>
        <taxon>Fictibacillaceae</taxon>
        <taxon>Fictibacillus</taxon>
    </lineage>
</organism>
<proteinExistence type="predicted"/>
<dbReference type="RefSeq" id="WP_061974930.1">
    <property type="nucleotide sequence ID" value="NZ_FMAV01000004.1"/>
</dbReference>
<dbReference type="Pfam" id="PF12867">
    <property type="entry name" value="DinB_2"/>
    <property type="match status" value="1"/>
</dbReference>
<dbReference type="OrthoDB" id="9798830at2"/>
<dbReference type="InterPro" id="IPR034660">
    <property type="entry name" value="DinB/YfiT-like"/>
</dbReference>
<dbReference type="AlphaFoldDB" id="A0A0V8J2N2"/>
<feature type="domain" description="DinB-like" evidence="1">
    <location>
        <begin position="27"/>
        <end position="145"/>
    </location>
</feature>
<name>A0A0V8J2N2_9BACL</name>
<sequence>MNAKEVLLEQLDALENNHWFVSLKNSLVGLTDEQAAWKETAESNSIREIANHLIYWNELYLNRFRSAEPATGVSLENDDTFQDHEELDWKQTVDKLNNLTAQWYKAVEEADEARFDENAYRNREAAWGSVIANLTIHVAYHTGQILFARKKQGSWNPENGVH</sequence>
<dbReference type="Proteomes" id="UP000054099">
    <property type="component" value="Unassembled WGS sequence"/>
</dbReference>
<accession>A0A0V8J2N2</accession>
<protein>
    <recommendedName>
        <fullName evidence="1">DinB-like domain-containing protein</fullName>
    </recommendedName>
</protein>
<evidence type="ECO:0000313" key="3">
    <source>
        <dbReference type="Proteomes" id="UP000054099"/>
    </source>
</evidence>
<keyword evidence="3" id="KW-1185">Reference proteome</keyword>
<dbReference type="EMBL" id="LNQN01000006">
    <property type="protein sequence ID" value="KSU81188.1"/>
    <property type="molecule type" value="Genomic_DNA"/>
</dbReference>
<evidence type="ECO:0000313" key="2">
    <source>
        <dbReference type="EMBL" id="KSU81188.1"/>
    </source>
</evidence>
<evidence type="ECO:0000259" key="1">
    <source>
        <dbReference type="Pfam" id="PF12867"/>
    </source>
</evidence>